<comment type="caution">
    <text evidence="2">The sequence shown here is derived from an EMBL/GenBank/DDBJ whole genome shotgun (WGS) entry which is preliminary data.</text>
</comment>
<dbReference type="RefSeq" id="WP_109739363.1">
    <property type="nucleotide sequence ID" value="NZ_PPEG02000017.1"/>
</dbReference>
<gene>
    <name evidence="2" type="ORF">C1634_025360</name>
</gene>
<dbReference type="GO" id="GO:0003677">
    <property type="term" value="F:DNA binding"/>
    <property type="evidence" value="ECO:0007669"/>
    <property type="project" value="InterPro"/>
</dbReference>
<dbReference type="EMBL" id="PPEG02000017">
    <property type="protein sequence ID" value="PWN57926.1"/>
    <property type="molecule type" value="Genomic_DNA"/>
</dbReference>
<sequence>MGNNIISGVSHQFYHVIPDELDLITTTPTREGIYKYLSQIGFDKFPEFILDILVKIEGHTAVDVTDGQGDEKQDILTINPKGERCLTQCKHTIHYNTHYNGNDLDLLVTACLRKACKQTIFVTNSDLTPQGKKYVNDREYTRGFPNPDDCPAIDYWNGYKIWEKIKNNTDIINKWFSGLGQVHGLRSFKFDLTIQKLPFVKDSEGDKDSFDEVLKLLNEKIWFIEVIEGLEYKAEISDNYNVKITKWFQFTGELDINYSLPNNDISFLNKPLYALTVEVNMNSNLEKYSPNEIRYEIVNKISNDVFQNNSDKNWWHLTSSQIRTIIYLHDISEPREIHLSHSTTYVKTYNNQIEKELTYCSLPKDEFSLQIKDEESIWIHNKTGVQIMQMFEQQMNPVDQYHHQLTQYGQLDQIRSHNFYAIDNIDSSLLMRVRRILKYEWVAFQYNESALIWSVPQEYNLDEVNKIHKKLGSLNLKVLQVDPKDIDFILKNIQKEITPSIWMYTSDLKTITYPTLLDKRVFCLSKELSLKSPIDIEKALELLKYKYTIEQQFGYDNMEGKTSREFNSSELRELLFDFFTFRGSRMLDIGIYNEPISIFARFKEDNLQSSKILTNIYINEFLEIYNNIDKILSS</sequence>
<accession>A0A316WD45</accession>
<evidence type="ECO:0000313" key="3">
    <source>
        <dbReference type="Proteomes" id="UP000236413"/>
    </source>
</evidence>
<dbReference type="Pfam" id="PF04471">
    <property type="entry name" value="Mrr_cat"/>
    <property type="match status" value="1"/>
</dbReference>
<dbReference type="GO" id="GO:0004519">
    <property type="term" value="F:endonuclease activity"/>
    <property type="evidence" value="ECO:0007669"/>
    <property type="project" value="InterPro"/>
</dbReference>
<protein>
    <recommendedName>
        <fullName evidence="1">Restriction endonuclease type IV Mrr domain-containing protein</fullName>
    </recommendedName>
</protein>
<evidence type="ECO:0000259" key="1">
    <source>
        <dbReference type="Pfam" id="PF04471"/>
    </source>
</evidence>
<feature type="domain" description="Restriction endonuclease type IV Mrr" evidence="1">
    <location>
        <begin position="43"/>
        <end position="137"/>
    </location>
</feature>
<dbReference type="GO" id="GO:0009307">
    <property type="term" value="P:DNA restriction-modification system"/>
    <property type="evidence" value="ECO:0007669"/>
    <property type="project" value="InterPro"/>
</dbReference>
<dbReference type="Proteomes" id="UP000236413">
    <property type="component" value="Unassembled WGS sequence"/>
</dbReference>
<evidence type="ECO:0000313" key="2">
    <source>
        <dbReference type="EMBL" id="PWN57926.1"/>
    </source>
</evidence>
<name>A0A316WD45_9FLAO</name>
<proteinExistence type="predicted"/>
<dbReference type="AlphaFoldDB" id="A0A316WD45"/>
<organism evidence="2 3">
    <name type="scientific">Chryseobacterium viscerum</name>
    <dbReference type="NCBI Taxonomy" id="1037377"/>
    <lineage>
        <taxon>Bacteria</taxon>
        <taxon>Pseudomonadati</taxon>
        <taxon>Bacteroidota</taxon>
        <taxon>Flavobacteriia</taxon>
        <taxon>Flavobacteriales</taxon>
        <taxon>Weeksellaceae</taxon>
        <taxon>Chryseobacterium group</taxon>
        <taxon>Chryseobacterium</taxon>
    </lineage>
</organism>
<dbReference type="InterPro" id="IPR007560">
    <property type="entry name" value="Restrct_endonuc_IV_Mrr"/>
</dbReference>
<reference evidence="2 3" key="1">
    <citation type="submission" date="2018-04" db="EMBL/GenBank/DDBJ databases">
        <title>Chryseobacterium oncorhynchi 701B-08T from rainbow trout, and Chryseobacterium viscerum 687B-08T from diseased fish.</title>
        <authorList>
            <person name="Jeong J.-J."/>
            <person name="Lee Y.J."/>
            <person name="Pathiraja D."/>
            <person name="Park B."/>
            <person name="Choi I.-G."/>
            <person name="Kim K.D."/>
        </authorList>
    </citation>
    <scope>NUCLEOTIDE SEQUENCE [LARGE SCALE GENOMIC DNA]</scope>
    <source>
        <strain evidence="2 3">687B-08</strain>
    </source>
</reference>